<reference evidence="2 3" key="1">
    <citation type="submission" date="2018-10" db="EMBL/GenBank/DDBJ databases">
        <title>Draft Genome Sequence of Anaerotignum sp. KCTC 15736.</title>
        <authorList>
            <person name="Choi S.H."/>
            <person name="Kim J.S."/>
            <person name="Kang S.W."/>
            <person name="Lee J.S."/>
            <person name="Park S.H."/>
        </authorList>
    </citation>
    <scope>NUCLEOTIDE SEQUENCE [LARGE SCALE GENOMIC DNA]</scope>
    <source>
        <strain evidence="2 3">KCTC 15736</strain>
    </source>
</reference>
<comment type="caution">
    <text evidence="2">The sequence shown here is derived from an EMBL/GenBank/DDBJ whole genome shotgun (WGS) entry which is preliminary data.</text>
</comment>
<accession>A0A401LCX4</accession>
<feature type="transmembrane region" description="Helical" evidence="1">
    <location>
        <begin position="12"/>
        <end position="31"/>
    </location>
</feature>
<protein>
    <submittedName>
        <fullName evidence="2">Uncharacterized protein</fullName>
    </submittedName>
</protein>
<keyword evidence="1" id="KW-0812">Transmembrane</keyword>
<dbReference type="AlphaFoldDB" id="A0A401LCX4"/>
<dbReference type="EMBL" id="BHVZ01000001">
    <property type="protein sequence ID" value="GCB29358.1"/>
    <property type="molecule type" value="Genomic_DNA"/>
</dbReference>
<feature type="transmembrane region" description="Helical" evidence="1">
    <location>
        <begin position="43"/>
        <end position="61"/>
    </location>
</feature>
<keyword evidence="1" id="KW-1133">Transmembrane helix</keyword>
<evidence type="ECO:0000313" key="3">
    <source>
        <dbReference type="Proteomes" id="UP000287361"/>
    </source>
</evidence>
<dbReference type="Proteomes" id="UP000287361">
    <property type="component" value="Unassembled WGS sequence"/>
</dbReference>
<organism evidence="2 3">
    <name type="scientific">Anaerotignum faecicola</name>
    <dbReference type="NCBI Taxonomy" id="2358141"/>
    <lineage>
        <taxon>Bacteria</taxon>
        <taxon>Bacillati</taxon>
        <taxon>Bacillota</taxon>
        <taxon>Clostridia</taxon>
        <taxon>Lachnospirales</taxon>
        <taxon>Anaerotignaceae</taxon>
        <taxon>Anaerotignum</taxon>
    </lineage>
</organism>
<keyword evidence="3" id="KW-1185">Reference proteome</keyword>
<sequence>MFLFPVDGILEVVLSYGQMISLFLVFVIFEGMIAAKSETAKPGLVFIFLVFLLAVFVGVMFHDISFFVFMLIPVAMCLIAFFIARKTREKNIAKGIKYNKDGLIEEELKKMEKN</sequence>
<keyword evidence="1" id="KW-0472">Membrane</keyword>
<evidence type="ECO:0000313" key="2">
    <source>
        <dbReference type="EMBL" id="GCB29358.1"/>
    </source>
</evidence>
<name>A0A401LCX4_9FIRM</name>
<feature type="transmembrane region" description="Helical" evidence="1">
    <location>
        <begin position="67"/>
        <end position="84"/>
    </location>
</feature>
<evidence type="ECO:0000256" key="1">
    <source>
        <dbReference type="SAM" id="Phobius"/>
    </source>
</evidence>
<gene>
    <name evidence="2" type="ORF">KGMB03357_10190</name>
</gene>
<proteinExistence type="predicted"/>